<accession>B9S0N9</accession>
<dbReference type="InParanoid" id="B9S0N9"/>
<sequence length="72" mass="8224">MSVFSIPAGLCEDIEHMTNAYWWNSSIDKKSGIRWKSWDFLCNHKSIGGLGFKKLHEFNGPPGRPKMEVIKA</sequence>
<dbReference type="EMBL" id="EQ973838">
    <property type="protein sequence ID" value="EEF42807.1"/>
    <property type="molecule type" value="Genomic_DNA"/>
</dbReference>
<reference evidence="2" key="1">
    <citation type="journal article" date="2010" name="Nat. Biotechnol.">
        <title>Draft genome sequence of the oilseed species Ricinus communis.</title>
        <authorList>
            <person name="Chan A.P."/>
            <person name="Crabtree J."/>
            <person name="Zhao Q."/>
            <person name="Lorenzi H."/>
            <person name="Orvis J."/>
            <person name="Puiu D."/>
            <person name="Melake-Berhan A."/>
            <person name="Jones K.M."/>
            <person name="Redman J."/>
            <person name="Chen G."/>
            <person name="Cahoon E.B."/>
            <person name="Gedil M."/>
            <person name="Stanke M."/>
            <person name="Haas B.J."/>
            <person name="Wortman J.R."/>
            <person name="Fraser-Liggett C.M."/>
            <person name="Ravel J."/>
            <person name="Rabinowicz P.D."/>
        </authorList>
    </citation>
    <scope>NUCLEOTIDE SEQUENCE [LARGE SCALE GENOMIC DNA]</scope>
    <source>
        <strain evidence="2">cv. Hale</strain>
    </source>
</reference>
<gene>
    <name evidence="1" type="ORF">RCOM_1692860</name>
</gene>
<proteinExistence type="predicted"/>
<dbReference type="AlphaFoldDB" id="B9S0N9"/>
<name>B9S0N9_RICCO</name>
<evidence type="ECO:0000313" key="1">
    <source>
        <dbReference type="EMBL" id="EEF42807.1"/>
    </source>
</evidence>
<protein>
    <submittedName>
        <fullName evidence="1">Uncharacterized protein</fullName>
    </submittedName>
</protein>
<keyword evidence="2" id="KW-1185">Reference proteome</keyword>
<dbReference type="Proteomes" id="UP000008311">
    <property type="component" value="Unassembled WGS sequence"/>
</dbReference>
<organism evidence="1 2">
    <name type="scientific">Ricinus communis</name>
    <name type="common">Castor bean</name>
    <dbReference type="NCBI Taxonomy" id="3988"/>
    <lineage>
        <taxon>Eukaryota</taxon>
        <taxon>Viridiplantae</taxon>
        <taxon>Streptophyta</taxon>
        <taxon>Embryophyta</taxon>
        <taxon>Tracheophyta</taxon>
        <taxon>Spermatophyta</taxon>
        <taxon>Magnoliopsida</taxon>
        <taxon>eudicotyledons</taxon>
        <taxon>Gunneridae</taxon>
        <taxon>Pentapetalae</taxon>
        <taxon>rosids</taxon>
        <taxon>fabids</taxon>
        <taxon>Malpighiales</taxon>
        <taxon>Euphorbiaceae</taxon>
        <taxon>Acalyphoideae</taxon>
        <taxon>Acalypheae</taxon>
        <taxon>Ricinus</taxon>
    </lineage>
</organism>
<evidence type="ECO:0000313" key="2">
    <source>
        <dbReference type="Proteomes" id="UP000008311"/>
    </source>
</evidence>